<gene>
    <name evidence="2" type="ORF">GLOTRDRAFT_126158</name>
</gene>
<reference evidence="2 3" key="1">
    <citation type="journal article" date="2012" name="Science">
        <title>The Paleozoic origin of enzymatic lignin decomposition reconstructed from 31 fungal genomes.</title>
        <authorList>
            <person name="Floudas D."/>
            <person name="Binder M."/>
            <person name="Riley R."/>
            <person name="Barry K."/>
            <person name="Blanchette R.A."/>
            <person name="Henrissat B."/>
            <person name="Martinez A.T."/>
            <person name="Otillar R."/>
            <person name="Spatafora J.W."/>
            <person name="Yadav J.S."/>
            <person name="Aerts A."/>
            <person name="Benoit I."/>
            <person name="Boyd A."/>
            <person name="Carlson A."/>
            <person name="Copeland A."/>
            <person name="Coutinho P.M."/>
            <person name="de Vries R.P."/>
            <person name="Ferreira P."/>
            <person name="Findley K."/>
            <person name="Foster B."/>
            <person name="Gaskell J."/>
            <person name="Glotzer D."/>
            <person name="Gorecki P."/>
            <person name="Heitman J."/>
            <person name="Hesse C."/>
            <person name="Hori C."/>
            <person name="Igarashi K."/>
            <person name="Jurgens J.A."/>
            <person name="Kallen N."/>
            <person name="Kersten P."/>
            <person name="Kohler A."/>
            <person name="Kuees U."/>
            <person name="Kumar T.K.A."/>
            <person name="Kuo A."/>
            <person name="LaButti K."/>
            <person name="Larrondo L.F."/>
            <person name="Lindquist E."/>
            <person name="Ling A."/>
            <person name="Lombard V."/>
            <person name="Lucas S."/>
            <person name="Lundell T."/>
            <person name="Martin R."/>
            <person name="McLaughlin D.J."/>
            <person name="Morgenstern I."/>
            <person name="Morin E."/>
            <person name="Murat C."/>
            <person name="Nagy L.G."/>
            <person name="Nolan M."/>
            <person name="Ohm R.A."/>
            <person name="Patyshakuliyeva A."/>
            <person name="Rokas A."/>
            <person name="Ruiz-Duenas F.J."/>
            <person name="Sabat G."/>
            <person name="Salamov A."/>
            <person name="Samejima M."/>
            <person name="Schmutz J."/>
            <person name="Slot J.C."/>
            <person name="St John F."/>
            <person name="Stenlid J."/>
            <person name="Sun H."/>
            <person name="Sun S."/>
            <person name="Syed K."/>
            <person name="Tsang A."/>
            <person name="Wiebenga A."/>
            <person name="Young D."/>
            <person name="Pisabarro A."/>
            <person name="Eastwood D.C."/>
            <person name="Martin F."/>
            <person name="Cullen D."/>
            <person name="Grigoriev I.V."/>
            <person name="Hibbett D.S."/>
        </authorList>
    </citation>
    <scope>NUCLEOTIDE SEQUENCE [LARGE SCALE GENOMIC DNA]</scope>
    <source>
        <strain evidence="2 3">ATCC 11539</strain>
    </source>
</reference>
<dbReference type="AlphaFoldDB" id="S7RY35"/>
<evidence type="ECO:0000313" key="3">
    <source>
        <dbReference type="Proteomes" id="UP000030669"/>
    </source>
</evidence>
<evidence type="ECO:0000256" key="1">
    <source>
        <dbReference type="SAM" id="MobiDB-lite"/>
    </source>
</evidence>
<keyword evidence="3" id="KW-1185">Reference proteome</keyword>
<organism evidence="2 3">
    <name type="scientific">Gloeophyllum trabeum (strain ATCC 11539 / FP-39264 / Madison 617)</name>
    <name type="common">Brown rot fungus</name>
    <dbReference type="NCBI Taxonomy" id="670483"/>
    <lineage>
        <taxon>Eukaryota</taxon>
        <taxon>Fungi</taxon>
        <taxon>Dikarya</taxon>
        <taxon>Basidiomycota</taxon>
        <taxon>Agaricomycotina</taxon>
        <taxon>Agaricomycetes</taxon>
        <taxon>Gloeophyllales</taxon>
        <taxon>Gloeophyllaceae</taxon>
        <taxon>Gloeophyllum</taxon>
    </lineage>
</organism>
<evidence type="ECO:0000313" key="2">
    <source>
        <dbReference type="EMBL" id="EPQ59865.1"/>
    </source>
</evidence>
<feature type="compositionally biased region" description="Low complexity" evidence="1">
    <location>
        <begin position="192"/>
        <end position="205"/>
    </location>
</feature>
<feature type="region of interest" description="Disordered" evidence="1">
    <location>
        <begin position="375"/>
        <end position="402"/>
    </location>
</feature>
<dbReference type="GeneID" id="19301339"/>
<name>S7RY35_GLOTA</name>
<dbReference type="HOGENOM" id="CLU_007832_0_0_1"/>
<feature type="region of interest" description="Disordered" evidence="1">
    <location>
        <begin position="220"/>
        <end position="241"/>
    </location>
</feature>
<protein>
    <submittedName>
        <fullName evidence="2">Uncharacterized protein</fullName>
    </submittedName>
</protein>
<dbReference type="RefSeq" id="XP_007862735.1">
    <property type="nucleotide sequence ID" value="XM_007864544.1"/>
</dbReference>
<accession>S7RY35</accession>
<dbReference type="eggNOG" id="ENOG502SQBI">
    <property type="taxonomic scope" value="Eukaryota"/>
</dbReference>
<sequence length="1027" mass="113460">MHSWRDSGNVILHPVDSPTEWPPEATSISNALRAPLPDWVYYGPHPFTSGHCRSLAAELKAQRPLIRTGCSASSSCDATSTDALRLSFDLALCTTALLRSSILVEPDIPQDAISKTPVIAHFLRDLISIYLPDALSLYKAEYVLPRHPMSHSNPLCKFMPKTAVASLIVGTAAIEMPEDRSMQSCSADSQGSADDSNVSFSSSSAPRRWEPWELDVPGRMERHFPNADEDESEESSTTITQDSSINRHLLAAASPGDKVLLPFLCVCEGQGIFSLLASTLYQRLACGVKDPVIGLAYQYGSSTIQVLVAWLGECDMSDDSLPSVHVSYQDGSMDLPSSSMFDLHRPDGTLRLASFVMALQELVVRVREVLAEQSASPQPEPFAWRSDFNPFEENNGGSDDSMSTIATWVQNVAEATSGSTEMLPAPISPPSSALVHEMSSRAASRSRSSRSGKSSGPPQQLDTIDEHKDLKQTTSRPEKSDGRQADQASKASKTGSKRRSCSEFARGKQEEWGNNNFRDNHVAMWMADRSAVLSGFLGNESSDATIKYEEYTTFTWPAKWIALDKLPPVDPLVNDLRTELFNAFQAREAKAKAPYRPASDYVCKIMTSHLSLILHVCRYILQPRPASDAPTNHEVETRLDWDFIMRTLLRSDDVLPLLERTLRLSENIQVRYDFSQKYKDEFLSVLQAENRAFTDVIRAETSEDLDHLRGYTTRLNTVQSAWFAEPREYSLTRSQKEPLTGKCDSIAALRFPDFYPPGSEKLRTQHRLIIQDEESTAYDEPTLQPDEAQVRVGVAEPQTRTDRAIAEAGSIFGSSRNETLSLPAISNPRKEPLATRLPPHSKPTALRESRSLYAPLLVVEHKKAHDASKESNAGTKQCRMYAVTASKFLAHLGIYDFPTFGVVTNGALGAVTCTYTSRARDGTASPKDPEITRVVEARARLFNLAHPLGAFHFATFLCMVAHDHAAELRKRLEEVEGDFKAEFHAQARAGRSLVWSRDMQPDVLHAKAEAAAKSRPPSGASSPVPAS</sequence>
<feature type="compositionally biased region" description="Basic and acidic residues" evidence="1">
    <location>
        <begin position="464"/>
        <end position="484"/>
    </location>
</feature>
<dbReference type="OrthoDB" id="2919059at2759"/>
<dbReference type="EMBL" id="KB469297">
    <property type="protein sequence ID" value="EPQ59865.1"/>
    <property type="molecule type" value="Genomic_DNA"/>
</dbReference>
<feature type="region of interest" description="Disordered" evidence="1">
    <location>
        <begin position="1007"/>
        <end position="1027"/>
    </location>
</feature>
<feature type="compositionally biased region" description="Low complexity" evidence="1">
    <location>
        <begin position="1014"/>
        <end position="1027"/>
    </location>
</feature>
<dbReference type="Proteomes" id="UP000030669">
    <property type="component" value="Unassembled WGS sequence"/>
</dbReference>
<feature type="compositionally biased region" description="Polar residues" evidence="1">
    <location>
        <begin position="182"/>
        <end position="191"/>
    </location>
</feature>
<feature type="compositionally biased region" description="Low complexity" evidence="1">
    <location>
        <begin position="440"/>
        <end position="456"/>
    </location>
</feature>
<feature type="region of interest" description="Disordered" evidence="1">
    <location>
        <begin position="179"/>
        <end position="205"/>
    </location>
</feature>
<dbReference type="OMA" id="ERRIHIW"/>
<dbReference type="KEGG" id="gtr:GLOTRDRAFT_126158"/>
<proteinExistence type="predicted"/>
<feature type="region of interest" description="Disordered" evidence="1">
    <location>
        <begin position="417"/>
        <end position="515"/>
    </location>
</feature>